<proteinExistence type="predicted"/>
<dbReference type="AlphaFoldDB" id="A0A544T9A1"/>
<protein>
    <submittedName>
        <fullName evidence="3">S9 family peptidase</fullName>
    </submittedName>
</protein>
<dbReference type="SUPFAM" id="SSF53474">
    <property type="entry name" value="alpha/beta-Hydrolases"/>
    <property type="match status" value="1"/>
</dbReference>
<dbReference type="GO" id="GO:0006508">
    <property type="term" value="P:proteolysis"/>
    <property type="evidence" value="ECO:0007669"/>
    <property type="project" value="InterPro"/>
</dbReference>
<dbReference type="Gene3D" id="3.40.50.1820">
    <property type="entry name" value="alpha/beta hydrolase"/>
    <property type="match status" value="1"/>
</dbReference>
<sequence>MKENGTIEKMRKYPSPNPHINLTEITYWSCGLRVKGMLASPKQEGRYDGILYLRGGMQSIGMVRPARIAQIASEGFTVFAPYYRGNRGGEGRDEFAGEDRLDAVYAVDVLKQFCISSRIHIFAFSRGGIMALWTAIIRSDITSIVTWAGVSDIYLTYEERLDMRRMMKRVIGGTPTNKTEAYEERDALFKIAEIQASTLIIHGKMDINVSPQHAEMLEKELIGNNKIVETWYYPEFTHYFPSKVNRQVVKDACAWMKKQRGVRNWEMSL</sequence>
<dbReference type="RefSeq" id="WP_142538861.1">
    <property type="nucleotide sequence ID" value="NZ_BMIE01000005.1"/>
</dbReference>
<dbReference type="PANTHER" id="PTHR42776:SF27">
    <property type="entry name" value="DIPEPTIDYL PEPTIDASE FAMILY MEMBER 6"/>
    <property type="match status" value="1"/>
</dbReference>
<dbReference type="GO" id="GO:0004252">
    <property type="term" value="F:serine-type endopeptidase activity"/>
    <property type="evidence" value="ECO:0007669"/>
    <property type="project" value="TreeGrafter"/>
</dbReference>
<dbReference type="InterPro" id="IPR029058">
    <property type="entry name" value="AB_hydrolase_fold"/>
</dbReference>
<dbReference type="Pfam" id="PF00326">
    <property type="entry name" value="Peptidase_S9"/>
    <property type="match status" value="1"/>
</dbReference>
<keyword evidence="4" id="KW-1185">Reference proteome</keyword>
<keyword evidence="1" id="KW-0378">Hydrolase</keyword>
<dbReference type="Proteomes" id="UP000317316">
    <property type="component" value="Unassembled WGS sequence"/>
</dbReference>
<evidence type="ECO:0000259" key="2">
    <source>
        <dbReference type="Pfam" id="PF00326"/>
    </source>
</evidence>
<organism evidence="3 4">
    <name type="scientific">Psychrobacillus lasiicapitis</name>
    <dbReference type="NCBI Taxonomy" id="1636719"/>
    <lineage>
        <taxon>Bacteria</taxon>
        <taxon>Bacillati</taxon>
        <taxon>Bacillota</taxon>
        <taxon>Bacilli</taxon>
        <taxon>Bacillales</taxon>
        <taxon>Bacillaceae</taxon>
        <taxon>Psychrobacillus</taxon>
    </lineage>
</organism>
<dbReference type="PANTHER" id="PTHR42776">
    <property type="entry name" value="SERINE PEPTIDASE S9 FAMILY MEMBER"/>
    <property type="match status" value="1"/>
</dbReference>
<dbReference type="InterPro" id="IPR001375">
    <property type="entry name" value="Peptidase_S9_cat"/>
</dbReference>
<evidence type="ECO:0000256" key="1">
    <source>
        <dbReference type="ARBA" id="ARBA00022801"/>
    </source>
</evidence>
<reference evidence="3 4" key="1">
    <citation type="submission" date="2019-05" db="EMBL/GenBank/DDBJ databases">
        <title>Psychrobacillus vulpis sp. nov., a new species isolated from feces of a red fox that inhabits in The Tablas de Daimiel Natural Park, Albacete, Spain.</title>
        <authorList>
            <person name="Rodriguez M."/>
            <person name="Reina J.C."/>
            <person name="Bejar V."/>
            <person name="Llamas I."/>
        </authorList>
    </citation>
    <scope>NUCLEOTIDE SEQUENCE [LARGE SCALE GENOMIC DNA]</scope>
    <source>
        <strain evidence="3 4">NEAU-3TGS17</strain>
    </source>
</reference>
<evidence type="ECO:0000313" key="3">
    <source>
        <dbReference type="EMBL" id="TQR14030.1"/>
    </source>
</evidence>
<comment type="caution">
    <text evidence="3">The sequence shown here is derived from an EMBL/GenBank/DDBJ whole genome shotgun (WGS) entry which is preliminary data.</text>
</comment>
<dbReference type="OrthoDB" id="9812921at2"/>
<gene>
    <name evidence="3" type="ORF">FG382_10530</name>
</gene>
<accession>A0A544T9A1</accession>
<name>A0A544T9A1_9BACI</name>
<feature type="domain" description="Peptidase S9 prolyl oligopeptidase catalytic" evidence="2">
    <location>
        <begin position="68"/>
        <end position="259"/>
    </location>
</feature>
<dbReference type="EMBL" id="VDGH01000005">
    <property type="protein sequence ID" value="TQR14030.1"/>
    <property type="molecule type" value="Genomic_DNA"/>
</dbReference>
<evidence type="ECO:0000313" key="4">
    <source>
        <dbReference type="Proteomes" id="UP000317316"/>
    </source>
</evidence>